<dbReference type="SMART" id="SM00346">
    <property type="entry name" value="HTH_ICLR"/>
    <property type="match status" value="1"/>
</dbReference>
<name>A0A8J4H9R2_9PROT</name>
<evidence type="ECO:0000256" key="2">
    <source>
        <dbReference type="ARBA" id="ARBA00023125"/>
    </source>
</evidence>
<dbReference type="InterPro" id="IPR050707">
    <property type="entry name" value="HTH_MetabolicPath_Reg"/>
</dbReference>
<dbReference type="InterPro" id="IPR036388">
    <property type="entry name" value="WH-like_DNA-bd_sf"/>
</dbReference>
<dbReference type="PROSITE" id="PS51078">
    <property type="entry name" value="ICLR_ED"/>
    <property type="match status" value="1"/>
</dbReference>
<dbReference type="InterPro" id="IPR005471">
    <property type="entry name" value="Tscrpt_reg_IclR_N"/>
</dbReference>
<proteinExistence type="predicted"/>
<evidence type="ECO:0000256" key="3">
    <source>
        <dbReference type="ARBA" id="ARBA00023163"/>
    </source>
</evidence>
<keyword evidence="3" id="KW-0804">Transcription</keyword>
<dbReference type="PANTHER" id="PTHR30136">
    <property type="entry name" value="HELIX-TURN-HELIX TRANSCRIPTIONAL REGULATOR, ICLR FAMILY"/>
    <property type="match status" value="1"/>
</dbReference>
<gene>
    <name evidence="7" type="ORF">ENY07_04090</name>
</gene>
<dbReference type="InterPro" id="IPR036390">
    <property type="entry name" value="WH_DNA-bd_sf"/>
</dbReference>
<dbReference type="PROSITE" id="PS51077">
    <property type="entry name" value="HTH_ICLR"/>
    <property type="match status" value="1"/>
</dbReference>
<dbReference type="Pfam" id="PF01614">
    <property type="entry name" value="IclR_C"/>
    <property type="match status" value="1"/>
</dbReference>
<evidence type="ECO:0000259" key="5">
    <source>
        <dbReference type="PROSITE" id="PS51077"/>
    </source>
</evidence>
<feature type="domain" description="IclR-ED" evidence="6">
    <location>
        <begin position="71"/>
        <end position="257"/>
    </location>
</feature>
<dbReference type="Gene3D" id="1.10.10.10">
    <property type="entry name" value="Winged helix-like DNA-binding domain superfamily/Winged helix DNA-binding domain"/>
    <property type="match status" value="1"/>
</dbReference>
<evidence type="ECO:0000313" key="7">
    <source>
        <dbReference type="EMBL" id="HGC42393.1"/>
    </source>
</evidence>
<sequence length="289" mass="30128">MTVRGRGVQSVEIAGRILVALTRAGRAMMLRDLAASAELAPAQAHAYLVSLRKLALVEQDVATGRYRLGPFALRLGLARLRVSDPLRMAAETIGLLSDQLDLLVAITVWGDHGPTVVQVHEAATQVHANVRAGTVFSLTGTATGRVFAAFAAPALVAEMIAAELANPTHSQRIAAGMRLEDVRRETAEVRAAGYAIADGAPVPGVSAIAAPVFDHGGQIELAVTVMGPSGLIDLRPESAQIAAVVAYAQHLSGQLGHAAPEAAASFTPSLSDPEPVASLPLRRPYGARR</sequence>
<dbReference type="SUPFAM" id="SSF46785">
    <property type="entry name" value="Winged helix' DNA-binding domain"/>
    <property type="match status" value="1"/>
</dbReference>
<evidence type="ECO:0000256" key="1">
    <source>
        <dbReference type="ARBA" id="ARBA00023015"/>
    </source>
</evidence>
<feature type="region of interest" description="Disordered" evidence="4">
    <location>
        <begin position="265"/>
        <end position="289"/>
    </location>
</feature>
<feature type="domain" description="HTH iclR-type" evidence="5">
    <location>
        <begin position="8"/>
        <end position="70"/>
    </location>
</feature>
<dbReference type="InterPro" id="IPR029016">
    <property type="entry name" value="GAF-like_dom_sf"/>
</dbReference>
<evidence type="ECO:0000259" key="6">
    <source>
        <dbReference type="PROSITE" id="PS51078"/>
    </source>
</evidence>
<dbReference type="Gene3D" id="3.30.450.40">
    <property type="match status" value="1"/>
</dbReference>
<keyword evidence="2" id="KW-0238">DNA-binding</keyword>
<dbReference type="InterPro" id="IPR014757">
    <property type="entry name" value="Tscrpt_reg_IclR_C"/>
</dbReference>
<dbReference type="GO" id="GO:0003700">
    <property type="term" value="F:DNA-binding transcription factor activity"/>
    <property type="evidence" value="ECO:0007669"/>
    <property type="project" value="TreeGrafter"/>
</dbReference>
<protein>
    <submittedName>
        <fullName evidence="7">IclR family transcriptional regulator</fullName>
    </submittedName>
</protein>
<organism evidence="7">
    <name type="scientific">Acidicaldus sp</name>
    <dbReference type="NCBI Taxonomy" id="1872105"/>
    <lineage>
        <taxon>Bacteria</taxon>
        <taxon>Pseudomonadati</taxon>
        <taxon>Pseudomonadota</taxon>
        <taxon>Alphaproteobacteria</taxon>
        <taxon>Acetobacterales</taxon>
        <taxon>Acetobacteraceae</taxon>
        <taxon>Acidicaldus</taxon>
    </lineage>
</organism>
<comment type="caution">
    <text evidence="7">The sequence shown here is derived from an EMBL/GenBank/DDBJ whole genome shotgun (WGS) entry which is preliminary data.</text>
</comment>
<dbReference type="PANTHER" id="PTHR30136:SF8">
    <property type="entry name" value="TRANSCRIPTIONAL REGULATORY PROTEIN"/>
    <property type="match status" value="1"/>
</dbReference>
<evidence type="ECO:0000256" key="4">
    <source>
        <dbReference type="SAM" id="MobiDB-lite"/>
    </source>
</evidence>
<accession>A0A8J4H9R2</accession>
<reference evidence="7" key="1">
    <citation type="journal article" date="2020" name="mSystems">
        <title>Genome- and Community-Level Interaction Insights into Carbon Utilization and Element Cycling Functions of Hydrothermarchaeota in Hydrothermal Sediment.</title>
        <authorList>
            <person name="Zhou Z."/>
            <person name="Liu Y."/>
            <person name="Xu W."/>
            <person name="Pan J."/>
            <person name="Luo Z.H."/>
            <person name="Li M."/>
        </authorList>
    </citation>
    <scope>NUCLEOTIDE SEQUENCE</scope>
    <source>
        <strain evidence="7">SpSt-997</strain>
    </source>
</reference>
<dbReference type="Pfam" id="PF09339">
    <property type="entry name" value="HTH_IclR"/>
    <property type="match status" value="1"/>
</dbReference>
<dbReference type="EMBL" id="DTQM01000079">
    <property type="protein sequence ID" value="HGC42393.1"/>
    <property type="molecule type" value="Genomic_DNA"/>
</dbReference>
<dbReference type="AlphaFoldDB" id="A0A8J4H9R2"/>
<keyword evidence="1" id="KW-0805">Transcription regulation</keyword>
<dbReference type="GO" id="GO:0003677">
    <property type="term" value="F:DNA binding"/>
    <property type="evidence" value="ECO:0007669"/>
    <property type="project" value="UniProtKB-KW"/>
</dbReference>
<dbReference type="SUPFAM" id="SSF55781">
    <property type="entry name" value="GAF domain-like"/>
    <property type="match status" value="1"/>
</dbReference>
<dbReference type="GO" id="GO:0045892">
    <property type="term" value="P:negative regulation of DNA-templated transcription"/>
    <property type="evidence" value="ECO:0007669"/>
    <property type="project" value="TreeGrafter"/>
</dbReference>